<dbReference type="OrthoDB" id="3032320at2759"/>
<comment type="caution">
    <text evidence="12">The sequence shown here is derived from an EMBL/GenBank/DDBJ whole genome shotgun (WGS) entry which is preliminary data.</text>
</comment>
<dbReference type="GO" id="GO:0005743">
    <property type="term" value="C:mitochondrial inner membrane"/>
    <property type="evidence" value="ECO:0007669"/>
    <property type="project" value="UniProtKB-SubCell"/>
</dbReference>
<feature type="domain" description="Mitochondrial escape protein 2 C-terminal" evidence="11">
    <location>
        <begin position="5"/>
        <end position="98"/>
    </location>
</feature>
<protein>
    <recommendedName>
        <fullName evidence="3 10">Mitochondrial escape protein 2</fullName>
    </recommendedName>
</protein>
<keyword evidence="10" id="KW-0694">RNA-binding</keyword>
<evidence type="ECO:0000256" key="7">
    <source>
        <dbReference type="ARBA" id="ARBA00023128"/>
    </source>
</evidence>
<comment type="similarity">
    <text evidence="2 10">Belongs to the YME2 family.</text>
</comment>
<keyword evidence="7 10" id="KW-0496">Mitochondrion</keyword>
<keyword evidence="6" id="KW-1133">Transmembrane helix</keyword>
<sequence length="99" mass="11135">MSHSQLIRKLRGGTSVEEAVEESITNGMSELRKNVFADDADDVKSLPWTKEQAWVVLHALAKRDEVPYHDMLVDFPFKGDEAALRSMEQTDFIAIGTVN</sequence>
<feature type="non-terminal residue" evidence="12">
    <location>
        <position position="99"/>
    </location>
</feature>
<dbReference type="AlphaFoldDB" id="A0A4Y9ZX85"/>
<gene>
    <name evidence="12" type="ORF">EWM64_g4522</name>
</gene>
<proteinExistence type="inferred from homology"/>
<organism evidence="12 13">
    <name type="scientific">Hericium alpestre</name>
    <dbReference type="NCBI Taxonomy" id="135208"/>
    <lineage>
        <taxon>Eukaryota</taxon>
        <taxon>Fungi</taxon>
        <taxon>Dikarya</taxon>
        <taxon>Basidiomycota</taxon>
        <taxon>Agaricomycotina</taxon>
        <taxon>Agaricomycetes</taxon>
        <taxon>Russulales</taxon>
        <taxon>Hericiaceae</taxon>
        <taxon>Hericium</taxon>
    </lineage>
</organism>
<reference evidence="12 13" key="1">
    <citation type="submission" date="2019-02" db="EMBL/GenBank/DDBJ databases">
        <title>Genome sequencing of the rare red list fungi Hericium alpestre (H. flagellum).</title>
        <authorList>
            <person name="Buettner E."/>
            <person name="Kellner H."/>
        </authorList>
    </citation>
    <scope>NUCLEOTIDE SEQUENCE [LARGE SCALE GENOMIC DNA]</scope>
    <source>
        <strain evidence="12 13">DSM 108284</strain>
    </source>
</reference>
<evidence type="ECO:0000256" key="10">
    <source>
        <dbReference type="RuleBase" id="RU367108"/>
    </source>
</evidence>
<dbReference type="PANTHER" id="PTHR32198:SF2">
    <property type="entry name" value="MITOCHONDRIAL ESCAPE PROTEIN 2"/>
    <property type="match status" value="1"/>
</dbReference>
<dbReference type="STRING" id="135208.A0A4Y9ZX85"/>
<keyword evidence="4" id="KW-0812">Transmembrane</keyword>
<keyword evidence="10" id="KW-0507">mRNA processing</keyword>
<dbReference type="Proteomes" id="UP000298061">
    <property type="component" value="Unassembled WGS sequence"/>
</dbReference>
<evidence type="ECO:0000256" key="5">
    <source>
        <dbReference type="ARBA" id="ARBA00022792"/>
    </source>
</evidence>
<accession>A0A4Y9ZX85</accession>
<evidence type="ECO:0000256" key="6">
    <source>
        <dbReference type="ARBA" id="ARBA00022989"/>
    </source>
</evidence>
<comment type="function">
    <text evidence="9 10">Plays a role in maintaining the mitochondrial genome and in controlling the mtDNA escape. Involved in the regulation of mtDNA nucleotide structure and number. May have a dispensable role in early maturation of pre-rRNA.</text>
</comment>
<evidence type="ECO:0000256" key="8">
    <source>
        <dbReference type="ARBA" id="ARBA00023136"/>
    </source>
</evidence>
<dbReference type="GO" id="GO:0006397">
    <property type="term" value="P:mRNA processing"/>
    <property type="evidence" value="ECO:0007669"/>
    <property type="project" value="UniProtKB-UniRule"/>
</dbReference>
<keyword evidence="8" id="KW-0472">Membrane</keyword>
<dbReference type="PANTHER" id="PTHR32198">
    <property type="entry name" value="MITOCHONDRIAL ESCAPE PROTEIN 2"/>
    <property type="match status" value="1"/>
</dbReference>
<evidence type="ECO:0000313" key="13">
    <source>
        <dbReference type="Proteomes" id="UP000298061"/>
    </source>
</evidence>
<evidence type="ECO:0000256" key="9">
    <source>
        <dbReference type="ARBA" id="ARBA00025276"/>
    </source>
</evidence>
<evidence type="ECO:0000313" key="12">
    <source>
        <dbReference type="EMBL" id="TFY79486.1"/>
    </source>
</evidence>
<evidence type="ECO:0000256" key="3">
    <source>
        <dbReference type="ARBA" id="ARBA00020222"/>
    </source>
</evidence>
<dbReference type="InterPro" id="IPR039627">
    <property type="entry name" value="Yme2_C"/>
</dbReference>
<dbReference type="Pfam" id="PF10443">
    <property type="entry name" value="RNA12"/>
    <property type="match status" value="1"/>
</dbReference>
<keyword evidence="13" id="KW-1185">Reference proteome</keyword>
<dbReference type="GO" id="GO:0003723">
    <property type="term" value="F:RNA binding"/>
    <property type="evidence" value="ECO:0007669"/>
    <property type="project" value="UniProtKB-UniRule"/>
</dbReference>
<name>A0A4Y9ZX85_9AGAM</name>
<evidence type="ECO:0000256" key="4">
    <source>
        <dbReference type="ARBA" id="ARBA00022692"/>
    </source>
</evidence>
<comment type="subcellular location">
    <subcellularLocation>
        <location evidence="1 10">Mitochondrion inner membrane</location>
        <topology evidence="1 10">Single-pass membrane protein</topology>
    </subcellularLocation>
</comment>
<evidence type="ECO:0000259" key="11">
    <source>
        <dbReference type="Pfam" id="PF10443"/>
    </source>
</evidence>
<dbReference type="EMBL" id="SFCI01000493">
    <property type="protein sequence ID" value="TFY79486.1"/>
    <property type="molecule type" value="Genomic_DNA"/>
</dbReference>
<evidence type="ECO:0000256" key="1">
    <source>
        <dbReference type="ARBA" id="ARBA00004434"/>
    </source>
</evidence>
<evidence type="ECO:0000256" key="2">
    <source>
        <dbReference type="ARBA" id="ARBA00010320"/>
    </source>
</evidence>
<keyword evidence="5 10" id="KW-0999">Mitochondrion inner membrane</keyword>
<dbReference type="InterPro" id="IPR018850">
    <property type="entry name" value="Mt_escape_2_C"/>
</dbReference>